<sequence length="201" mass="22128">METFLGLEAVMLGGAQPVLVASTTDQTDLSTLKTLLIGAGRFRPRREVVFAPATGQRVMQAMAALLANEDTDLPPVLLDGPDTGRIEGRQRRSSSHATCPDRVIGLEEIVGMERARIEDLFGRDLVAPLVDRIERRPERLFIDQVKPGLPLVDQAEAWAARERITLAPDWRLQLATRVNPLRSGSDRFAPPAIANQTEGWS</sequence>
<keyword evidence="2" id="KW-1185">Reference proteome</keyword>
<dbReference type="RefSeq" id="WP_089230510.1">
    <property type="nucleotide sequence ID" value="NZ_FZOY01000001.1"/>
</dbReference>
<reference evidence="1 2" key="1">
    <citation type="submission" date="2017-06" db="EMBL/GenBank/DDBJ databases">
        <authorList>
            <person name="Kim H.J."/>
            <person name="Triplett B.A."/>
        </authorList>
    </citation>
    <scope>NUCLEOTIDE SEQUENCE [LARGE SCALE GENOMIC DNA]</scope>
    <source>
        <strain evidence="1 2">DSM 29339</strain>
    </source>
</reference>
<evidence type="ECO:0000313" key="2">
    <source>
        <dbReference type="Proteomes" id="UP000198426"/>
    </source>
</evidence>
<name>A0A239BZ77_9RHOB</name>
<evidence type="ECO:0000313" key="1">
    <source>
        <dbReference type="EMBL" id="SNS13180.1"/>
    </source>
</evidence>
<organism evidence="1 2">
    <name type="scientific">Tropicimonas sediminicola</name>
    <dbReference type="NCBI Taxonomy" id="1031541"/>
    <lineage>
        <taxon>Bacteria</taxon>
        <taxon>Pseudomonadati</taxon>
        <taxon>Pseudomonadota</taxon>
        <taxon>Alphaproteobacteria</taxon>
        <taxon>Rhodobacterales</taxon>
        <taxon>Roseobacteraceae</taxon>
        <taxon>Tropicimonas</taxon>
    </lineage>
</organism>
<proteinExistence type="predicted"/>
<gene>
    <name evidence="1" type="ORF">SAMN05421757_1012</name>
</gene>
<dbReference type="AlphaFoldDB" id="A0A239BZ77"/>
<dbReference type="Proteomes" id="UP000198426">
    <property type="component" value="Unassembled WGS sequence"/>
</dbReference>
<protein>
    <submittedName>
        <fullName evidence="1">Uncharacterized protein</fullName>
    </submittedName>
</protein>
<accession>A0A239BZ77</accession>
<dbReference type="EMBL" id="FZOY01000001">
    <property type="protein sequence ID" value="SNS13180.1"/>
    <property type="molecule type" value="Genomic_DNA"/>
</dbReference>
<dbReference type="OrthoDB" id="3322489at2"/>